<evidence type="ECO:0000256" key="5">
    <source>
        <dbReference type="SAM" id="MobiDB-lite"/>
    </source>
</evidence>
<evidence type="ECO:0000256" key="2">
    <source>
        <dbReference type="ARBA" id="ARBA00009695"/>
    </source>
</evidence>
<feature type="compositionally biased region" description="Low complexity" evidence="5">
    <location>
        <begin position="16"/>
        <end position="33"/>
    </location>
</feature>
<feature type="domain" description="RecX first three-helical" evidence="6">
    <location>
        <begin position="77"/>
        <end position="116"/>
    </location>
</feature>
<dbReference type="STRING" id="1447715.AH67_06060"/>
<evidence type="ECO:0000259" key="6">
    <source>
        <dbReference type="Pfam" id="PF21982"/>
    </source>
</evidence>
<dbReference type="KEGG" id="bpsp:AH67_06060"/>
<evidence type="ECO:0000313" key="7">
    <source>
        <dbReference type="EMBL" id="AIZ16522.1"/>
    </source>
</evidence>
<evidence type="ECO:0000256" key="1">
    <source>
        <dbReference type="ARBA" id="ARBA00004496"/>
    </source>
</evidence>
<feature type="region of interest" description="Disordered" evidence="5">
    <location>
        <begin position="1"/>
        <end position="51"/>
    </location>
</feature>
<dbReference type="HOGENOM" id="CLU_066607_1_0_11"/>
<proteinExistence type="inferred from homology"/>
<protein>
    <recommendedName>
        <fullName evidence="3">Regulatory protein RecX</fullName>
    </recommendedName>
</protein>
<organism evidence="7 8">
    <name type="scientific">Bifidobacterium pseudolongum PV8-2</name>
    <dbReference type="NCBI Taxonomy" id="1447715"/>
    <lineage>
        <taxon>Bacteria</taxon>
        <taxon>Bacillati</taxon>
        <taxon>Actinomycetota</taxon>
        <taxon>Actinomycetes</taxon>
        <taxon>Bifidobacteriales</taxon>
        <taxon>Bifidobacteriaceae</taxon>
        <taxon>Bifidobacterium</taxon>
    </lineage>
</organism>
<dbReference type="EMBL" id="CP007457">
    <property type="protein sequence ID" value="AIZ16522.1"/>
    <property type="molecule type" value="Genomic_DNA"/>
</dbReference>
<dbReference type="AlphaFoldDB" id="A0A0A7I8D7"/>
<keyword evidence="8" id="KW-1185">Reference proteome</keyword>
<dbReference type="PANTHER" id="PTHR33602:SF1">
    <property type="entry name" value="REGULATORY PROTEIN RECX FAMILY PROTEIN"/>
    <property type="match status" value="1"/>
</dbReference>
<dbReference type="Proteomes" id="UP000030636">
    <property type="component" value="Chromosome"/>
</dbReference>
<gene>
    <name evidence="7" type="ORF">AH67_06060</name>
</gene>
<dbReference type="InterPro" id="IPR036388">
    <property type="entry name" value="WH-like_DNA-bd_sf"/>
</dbReference>
<comment type="subcellular location">
    <subcellularLocation>
        <location evidence="1">Cytoplasm</location>
    </subcellularLocation>
</comment>
<feature type="compositionally biased region" description="Basic and acidic residues" evidence="5">
    <location>
        <begin position="1"/>
        <end position="12"/>
    </location>
</feature>
<evidence type="ECO:0000256" key="3">
    <source>
        <dbReference type="ARBA" id="ARBA00018111"/>
    </source>
</evidence>
<dbReference type="PANTHER" id="PTHR33602">
    <property type="entry name" value="REGULATORY PROTEIN RECX FAMILY PROTEIN"/>
    <property type="match status" value="1"/>
</dbReference>
<sequence length="228" mass="24688">MISAEEFLREHGVAGAGAAETPEPAAPHSPTTTPDRRGKHRDGGARHTKGGCDAVRVRRGSGFGYTLTESPQDEEACKEAALRLLDAAARSTGGLRGKLAERGYEPQVIDAVIDRLVELRLLDDEDYARMVVRACVSRMMGMRGAVIELIRKGVDRAIAQSVAQEAAEQGVFDEAAWELGRSVARKARACSVEVQRRRFWGAGGRKGHDPQVLREVAHALFSADASEE</sequence>
<dbReference type="RefSeq" id="WP_026648083.1">
    <property type="nucleotide sequence ID" value="NZ_CP007457.1"/>
</dbReference>
<dbReference type="Gene3D" id="1.10.10.10">
    <property type="entry name" value="Winged helix-like DNA-binding domain superfamily/Winged helix DNA-binding domain"/>
    <property type="match status" value="1"/>
</dbReference>
<reference evidence="7 8" key="1">
    <citation type="journal article" date="2015" name="Genome Announc.">
        <title>Bifidobacterium pseudolongum Strain PV8-2, Isolated from a Stool Sample of an Anemic Kenyan Infant.</title>
        <authorList>
            <person name="Vazquez-Gutierrez P."/>
            <person name="Lacroix C."/>
            <person name="Chassard C."/>
            <person name="Klumpp J."/>
            <person name="Stevens M.J."/>
            <person name="Jans C."/>
        </authorList>
    </citation>
    <scope>NUCLEOTIDE SEQUENCE [LARGE SCALE GENOMIC DNA]</scope>
    <source>
        <strain evidence="7 8">PV8-2</strain>
    </source>
</reference>
<dbReference type="GO" id="GO:0006282">
    <property type="term" value="P:regulation of DNA repair"/>
    <property type="evidence" value="ECO:0007669"/>
    <property type="project" value="InterPro"/>
</dbReference>
<name>A0A0A7I8D7_9BIFI</name>
<dbReference type="OrthoDB" id="3238942at2"/>
<comment type="similarity">
    <text evidence="2">Belongs to the RecX family.</text>
</comment>
<dbReference type="Pfam" id="PF21982">
    <property type="entry name" value="RecX_HTH1"/>
    <property type="match status" value="1"/>
</dbReference>
<dbReference type="GO" id="GO:0005737">
    <property type="term" value="C:cytoplasm"/>
    <property type="evidence" value="ECO:0007669"/>
    <property type="project" value="UniProtKB-SubCell"/>
</dbReference>
<dbReference type="InterPro" id="IPR003783">
    <property type="entry name" value="Regulatory_RecX"/>
</dbReference>
<keyword evidence="4" id="KW-0963">Cytoplasm</keyword>
<evidence type="ECO:0000313" key="8">
    <source>
        <dbReference type="Proteomes" id="UP000030636"/>
    </source>
</evidence>
<accession>A0A0A7I8D7</accession>
<dbReference type="InterPro" id="IPR053926">
    <property type="entry name" value="RecX_HTH_1st"/>
</dbReference>
<evidence type="ECO:0000256" key="4">
    <source>
        <dbReference type="ARBA" id="ARBA00022490"/>
    </source>
</evidence>